<reference evidence="9" key="1">
    <citation type="submission" date="2023-10" db="EMBL/GenBank/DDBJ databases">
        <title>Genome sequence of Blautia coccoides DSM 935.</title>
        <authorList>
            <person name="Boeer T."/>
            <person name="Bengelsdorf F.R."/>
            <person name="Daniel R."/>
            <person name="Poehlein A."/>
        </authorList>
    </citation>
    <scope>NUCLEOTIDE SEQUENCE [LARGE SCALE GENOMIC DNA]</scope>
    <source>
        <strain evidence="9">DSM 935</strain>
    </source>
</reference>
<organism evidence="9 10">
    <name type="scientific">Blautia producta</name>
    <dbReference type="NCBI Taxonomy" id="33035"/>
    <lineage>
        <taxon>Bacteria</taxon>
        <taxon>Bacillati</taxon>
        <taxon>Bacillota</taxon>
        <taxon>Clostridia</taxon>
        <taxon>Lachnospirales</taxon>
        <taxon>Lachnospiraceae</taxon>
        <taxon>Blautia</taxon>
    </lineage>
</organism>
<evidence type="ECO:0000256" key="1">
    <source>
        <dbReference type="ARBA" id="ARBA00022448"/>
    </source>
</evidence>
<accession>A0ABZ0UIF7</accession>
<feature type="transmembrane region" description="Helical" evidence="7">
    <location>
        <begin position="45"/>
        <end position="63"/>
    </location>
</feature>
<gene>
    <name evidence="9" type="ORF">BLCOC_48440</name>
</gene>
<evidence type="ECO:0000313" key="9">
    <source>
        <dbReference type="EMBL" id="WPX76458.1"/>
    </source>
</evidence>
<keyword evidence="4" id="KW-0249">Electron transport</keyword>
<evidence type="ECO:0000259" key="8">
    <source>
        <dbReference type="Pfam" id="PF12801"/>
    </source>
</evidence>
<feature type="transmembrane region" description="Helical" evidence="7">
    <location>
        <begin position="103"/>
        <end position="124"/>
    </location>
</feature>
<feature type="transmembrane region" description="Helical" evidence="7">
    <location>
        <begin position="21"/>
        <end position="39"/>
    </location>
</feature>
<feature type="transmembrane region" description="Helical" evidence="7">
    <location>
        <begin position="162"/>
        <end position="182"/>
    </location>
</feature>
<evidence type="ECO:0000256" key="2">
    <source>
        <dbReference type="ARBA" id="ARBA00022485"/>
    </source>
</evidence>
<dbReference type="Proteomes" id="UP001325248">
    <property type="component" value="Chromosome"/>
</dbReference>
<dbReference type="InterPro" id="IPR051684">
    <property type="entry name" value="Electron_Trans/Redox"/>
</dbReference>
<name>A0ABZ0UIF7_9FIRM</name>
<keyword evidence="7" id="KW-0812">Transmembrane</keyword>
<dbReference type="InterPro" id="IPR017896">
    <property type="entry name" value="4Fe4S_Fe-S-bd"/>
</dbReference>
<evidence type="ECO:0000313" key="10">
    <source>
        <dbReference type="Proteomes" id="UP001325248"/>
    </source>
</evidence>
<feature type="domain" description="4Fe-4S ferredoxin-type" evidence="8">
    <location>
        <begin position="168"/>
        <end position="202"/>
    </location>
</feature>
<keyword evidence="7" id="KW-1133">Transmembrane helix</keyword>
<evidence type="ECO:0000256" key="5">
    <source>
        <dbReference type="ARBA" id="ARBA00023004"/>
    </source>
</evidence>
<keyword evidence="7" id="KW-0472">Membrane</keyword>
<keyword evidence="3" id="KW-0479">Metal-binding</keyword>
<keyword evidence="5" id="KW-0408">Iron</keyword>
<dbReference type="Pfam" id="PF12801">
    <property type="entry name" value="Fer4_5"/>
    <property type="match status" value="2"/>
</dbReference>
<keyword evidence="10" id="KW-1185">Reference proteome</keyword>
<keyword evidence="6" id="KW-0411">Iron-sulfur</keyword>
<evidence type="ECO:0000256" key="6">
    <source>
        <dbReference type="ARBA" id="ARBA00023014"/>
    </source>
</evidence>
<feature type="domain" description="4Fe-4S ferredoxin-type" evidence="8">
    <location>
        <begin position="43"/>
        <end position="82"/>
    </location>
</feature>
<dbReference type="EMBL" id="CP136422">
    <property type="protein sequence ID" value="WPX76458.1"/>
    <property type="molecule type" value="Genomic_DNA"/>
</dbReference>
<keyword evidence="1" id="KW-0813">Transport</keyword>
<keyword evidence="2" id="KW-0004">4Fe-4S</keyword>
<evidence type="ECO:0000256" key="7">
    <source>
        <dbReference type="SAM" id="Phobius"/>
    </source>
</evidence>
<protein>
    <recommendedName>
        <fullName evidence="8">4Fe-4S ferredoxin-type domain-containing protein</fullName>
    </recommendedName>
</protein>
<dbReference type="PANTHER" id="PTHR30176">
    <property type="entry name" value="FERREDOXIN-TYPE PROTEIN NAPH"/>
    <property type="match status" value="1"/>
</dbReference>
<evidence type="ECO:0000256" key="4">
    <source>
        <dbReference type="ARBA" id="ARBA00022982"/>
    </source>
</evidence>
<evidence type="ECO:0000256" key="3">
    <source>
        <dbReference type="ARBA" id="ARBA00022723"/>
    </source>
</evidence>
<dbReference type="PANTHER" id="PTHR30176:SF3">
    <property type="entry name" value="FERREDOXIN-TYPE PROTEIN NAPH"/>
    <property type="match status" value="1"/>
</dbReference>
<sequence>MCKRMPCQCNHDQRGDTMKKHWYDYLWIVSLVYLLLGFFNILFAWLGLLCFFILLIISVVCGTKSYCSHYCGRGQLLSLFGGRFGLSRKKDIPNWMKSKTFRYGFLTFFFAMFFLMLWNTYLVFVGAQDLKQAVTLLWTFKLPWNWAYHGTIFHPGVAQFAFGFYSVMLTSTILGLITMVLFKPRSWCVYCPMGTMTQLICKVKSGKE</sequence>
<proteinExistence type="predicted"/>